<reference evidence="2 3" key="1">
    <citation type="submission" date="2023-08" db="EMBL/GenBank/DDBJ databases">
        <title>Functional and genomic diversity of the sorghum phyllosphere microbiome.</title>
        <authorList>
            <person name="Shade A."/>
        </authorList>
    </citation>
    <scope>NUCLEOTIDE SEQUENCE [LARGE SCALE GENOMIC DNA]</scope>
    <source>
        <strain evidence="2 3">SORGH_AS_0445</strain>
    </source>
</reference>
<proteinExistence type="predicted"/>
<dbReference type="EMBL" id="JAVIZQ010000001">
    <property type="protein sequence ID" value="MDR6144035.1"/>
    <property type="molecule type" value="Genomic_DNA"/>
</dbReference>
<dbReference type="Proteomes" id="UP001249291">
    <property type="component" value="Unassembled WGS sequence"/>
</dbReference>
<sequence length="258" mass="27816">MRVRYAHQGSGRPLVLLHGSGSSLETFDPIVERLARRAKVIRLDLPGFGHTGPRPDGDYRIETFARTVARALTALGVRGAVVAGNSLGGNIAWNLALEAPELVEGLVLINATGYPGKALPLPMRLARNPIGRVLIRLSSSRSGVARSVRSTVGPGSSASPELIERTHANLTRPGNLQAFIDFSRTDQTDRTRLIRHVTVPVMVLRSAGMAGQRFAADLPHAAERVHLTGGHLLPDEDPGWLADALDDFLDDLDQEQGR</sequence>
<dbReference type="RefSeq" id="WP_309693840.1">
    <property type="nucleotide sequence ID" value="NZ_JAVIZQ010000001.1"/>
</dbReference>
<dbReference type="PANTHER" id="PTHR46438:SF11">
    <property type="entry name" value="LIPASE-RELATED"/>
    <property type="match status" value="1"/>
</dbReference>
<name>A0ABU1HVF2_9MICO</name>
<protein>
    <submittedName>
        <fullName evidence="2">Pimeloyl-ACP methyl ester carboxylesterase</fullName>
    </submittedName>
</protein>
<evidence type="ECO:0000313" key="2">
    <source>
        <dbReference type="EMBL" id="MDR6144035.1"/>
    </source>
</evidence>
<dbReference type="InterPro" id="IPR000073">
    <property type="entry name" value="AB_hydrolase_1"/>
</dbReference>
<gene>
    <name evidence="2" type="ORF">QE375_003589</name>
</gene>
<dbReference type="PANTHER" id="PTHR46438">
    <property type="entry name" value="ALPHA/BETA-HYDROLASES SUPERFAMILY PROTEIN"/>
    <property type="match status" value="1"/>
</dbReference>
<dbReference type="Pfam" id="PF00561">
    <property type="entry name" value="Abhydrolase_1"/>
    <property type="match status" value="1"/>
</dbReference>
<dbReference type="PRINTS" id="PR00111">
    <property type="entry name" value="ABHYDROLASE"/>
</dbReference>
<organism evidence="2 3">
    <name type="scientific">Microbacterium foliorum</name>
    <dbReference type="NCBI Taxonomy" id="104336"/>
    <lineage>
        <taxon>Bacteria</taxon>
        <taxon>Bacillati</taxon>
        <taxon>Actinomycetota</taxon>
        <taxon>Actinomycetes</taxon>
        <taxon>Micrococcales</taxon>
        <taxon>Microbacteriaceae</taxon>
        <taxon>Microbacterium</taxon>
    </lineage>
</organism>
<dbReference type="InterPro" id="IPR029058">
    <property type="entry name" value="AB_hydrolase_fold"/>
</dbReference>
<comment type="caution">
    <text evidence="2">The sequence shown here is derived from an EMBL/GenBank/DDBJ whole genome shotgun (WGS) entry which is preliminary data.</text>
</comment>
<feature type="domain" description="AB hydrolase-1" evidence="1">
    <location>
        <begin position="13"/>
        <end position="111"/>
    </location>
</feature>
<dbReference type="SUPFAM" id="SSF53474">
    <property type="entry name" value="alpha/beta-Hydrolases"/>
    <property type="match status" value="1"/>
</dbReference>
<evidence type="ECO:0000313" key="3">
    <source>
        <dbReference type="Proteomes" id="UP001249291"/>
    </source>
</evidence>
<keyword evidence="3" id="KW-1185">Reference proteome</keyword>
<dbReference type="Gene3D" id="3.40.50.1820">
    <property type="entry name" value="alpha/beta hydrolase"/>
    <property type="match status" value="1"/>
</dbReference>
<accession>A0ABU1HVF2</accession>
<evidence type="ECO:0000259" key="1">
    <source>
        <dbReference type="Pfam" id="PF00561"/>
    </source>
</evidence>